<dbReference type="Gene3D" id="3.40.50.10300">
    <property type="entry name" value="CoaB-like"/>
    <property type="match status" value="1"/>
</dbReference>
<comment type="cofactor">
    <cofactor evidence="3">
        <name>FMN</name>
        <dbReference type="ChEBI" id="CHEBI:58210"/>
    </cofactor>
    <text evidence="3">Binds 1 FMN per subunit.</text>
</comment>
<comment type="pathway">
    <text evidence="3 4">Cofactor biosynthesis; coenzyme A biosynthesis; CoA from (R)-pantothenate: step 3/5.</text>
</comment>
<evidence type="ECO:0000313" key="7">
    <source>
        <dbReference type="EMBL" id="MBC2142114.1"/>
    </source>
</evidence>
<dbReference type="GO" id="GO:0004632">
    <property type="term" value="F:phosphopantothenate--cysteine ligase activity"/>
    <property type="evidence" value="ECO:0007669"/>
    <property type="project" value="UniProtKB-UniRule"/>
</dbReference>
<feature type="binding site" evidence="3">
    <location>
        <position position="323"/>
    </location>
    <ligand>
        <name>CTP</name>
        <dbReference type="ChEBI" id="CHEBI:37563"/>
    </ligand>
</feature>
<dbReference type="GO" id="GO:0015937">
    <property type="term" value="P:coenzyme A biosynthetic process"/>
    <property type="evidence" value="ECO:0007669"/>
    <property type="project" value="UniProtKB-UniRule"/>
</dbReference>
<dbReference type="EMBL" id="JAARXV010000003">
    <property type="protein sequence ID" value="MBC2142114.1"/>
    <property type="molecule type" value="Genomic_DNA"/>
</dbReference>
<feature type="active site" description="Proton donor" evidence="3">
    <location>
        <position position="156"/>
    </location>
</feature>
<feature type="binding site" evidence="3">
    <location>
        <position position="288"/>
    </location>
    <ligand>
        <name>CTP</name>
        <dbReference type="ChEBI" id="CHEBI:37563"/>
    </ligand>
</feature>
<accession>A0AB73H863</accession>
<name>A0AB73H863_LISIO</name>
<dbReference type="Pfam" id="PF02441">
    <property type="entry name" value="Flavoprotein"/>
    <property type="match status" value="1"/>
</dbReference>
<keyword evidence="1 3" id="KW-0210">Decarboxylase</keyword>
<feature type="binding site" evidence="3">
    <location>
        <position position="278"/>
    </location>
    <ligand>
        <name>CTP</name>
        <dbReference type="ChEBI" id="CHEBI:37563"/>
    </ligand>
</feature>
<dbReference type="PANTHER" id="PTHR14359:SF6">
    <property type="entry name" value="PHOSPHOPANTOTHENOYLCYSTEINE DECARBOXYLASE"/>
    <property type="match status" value="1"/>
</dbReference>
<dbReference type="PANTHER" id="PTHR14359">
    <property type="entry name" value="HOMO-OLIGOMERIC FLAVIN CONTAINING CYS DECARBOXYLASE FAMILY"/>
    <property type="match status" value="1"/>
</dbReference>
<dbReference type="EC" id="4.1.1.36" evidence="3"/>
<dbReference type="Gene3D" id="3.40.50.1950">
    <property type="entry name" value="Flavin prenyltransferase-like"/>
    <property type="match status" value="1"/>
</dbReference>
<comment type="catalytic activity">
    <reaction evidence="3 4">
        <text>(R)-4'-phosphopantothenate + L-cysteine + CTP = N-[(R)-4-phosphopantothenoyl]-L-cysteine + CMP + diphosphate + H(+)</text>
        <dbReference type="Rhea" id="RHEA:19397"/>
        <dbReference type="ChEBI" id="CHEBI:10986"/>
        <dbReference type="ChEBI" id="CHEBI:15378"/>
        <dbReference type="ChEBI" id="CHEBI:33019"/>
        <dbReference type="ChEBI" id="CHEBI:35235"/>
        <dbReference type="ChEBI" id="CHEBI:37563"/>
        <dbReference type="ChEBI" id="CHEBI:59458"/>
        <dbReference type="ChEBI" id="CHEBI:60377"/>
        <dbReference type="EC" id="6.3.2.5"/>
    </reaction>
</comment>
<keyword evidence="3" id="KW-0460">Magnesium</keyword>
<dbReference type="NCBIfam" id="TIGR00521">
    <property type="entry name" value="coaBC_dfp"/>
    <property type="match status" value="1"/>
</dbReference>
<keyword evidence="3" id="KW-0479">Metal-binding</keyword>
<keyword evidence="3" id="KW-0511">Multifunctional enzyme</keyword>
<dbReference type="SUPFAM" id="SSF102645">
    <property type="entry name" value="CoaB-like"/>
    <property type="match status" value="1"/>
</dbReference>
<comment type="pathway">
    <text evidence="3 4">Cofactor biosynthesis; coenzyme A biosynthesis; CoA from (R)-pantothenate: step 2/5.</text>
</comment>
<comment type="function">
    <text evidence="3">Catalyzes two sequential steps in the biosynthesis of coenzyme A. In the first step cysteine is conjugated to 4'-phosphopantothenate to form 4-phosphopantothenoylcysteine. In the second step the latter compound is decarboxylated to form 4'-phosphopantotheine.</text>
</comment>
<feature type="domain" description="DNA/pantothenate metabolism flavoprotein C-terminal" evidence="6">
    <location>
        <begin position="185"/>
        <end position="395"/>
    </location>
</feature>
<dbReference type="InterPro" id="IPR035929">
    <property type="entry name" value="CoaB-like_sf"/>
</dbReference>
<dbReference type="Pfam" id="PF04127">
    <property type="entry name" value="DFP"/>
    <property type="match status" value="1"/>
</dbReference>
<feature type="region of interest" description="Phosphopantothenoylcysteine decarboxylase" evidence="3">
    <location>
        <begin position="1"/>
        <end position="189"/>
    </location>
</feature>
<keyword evidence="3 4" id="KW-0288">FMN</keyword>
<comment type="caution">
    <text evidence="3">Lacks conserved residue(s) required for the propagation of feature annotation.</text>
</comment>
<evidence type="ECO:0000313" key="8">
    <source>
        <dbReference type="Proteomes" id="UP000552309"/>
    </source>
</evidence>
<keyword evidence="3 4" id="KW-0436">Ligase</keyword>
<protein>
    <recommendedName>
        <fullName evidence="3">Coenzyme A biosynthesis bifunctional protein CoaBC</fullName>
    </recommendedName>
    <alternativeName>
        <fullName evidence="3">DNA/pantothenate metabolism flavoprotein</fullName>
    </alternativeName>
    <alternativeName>
        <fullName evidence="3">Phosphopantothenoylcysteine synthetase/decarboxylase</fullName>
        <shortName evidence="3">PPCS-PPCDC</shortName>
    </alternativeName>
    <domain>
        <recommendedName>
            <fullName evidence="3">Phosphopantothenoylcysteine decarboxylase</fullName>
            <shortName evidence="3">PPC decarboxylase</shortName>
            <shortName evidence="3">PPC-DC</shortName>
            <ecNumber evidence="3">4.1.1.36</ecNumber>
        </recommendedName>
        <alternativeName>
            <fullName evidence="3">CoaC</fullName>
        </alternativeName>
    </domain>
    <domain>
        <recommendedName>
            <fullName evidence="3">Phosphopantothenate--cysteine ligase</fullName>
            <ecNumber evidence="3">6.3.2.5</ecNumber>
        </recommendedName>
        <alternativeName>
            <fullName evidence="3">CoaB</fullName>
        </alternativeName>
        <alternativeName>
            <fullName evidence="3">Phosphopantothenoylcysteine synthetase</fullName>
            <shortName evidence="3">PPC synthetase</shortName>
            <shortName evidence="3">PPC-S</shortName>
        </alternativeName>
    </domain>
</protein>
<dbReference type="GO" id="GO:0071513">
    <property type="term" value="C:phosphopantothenoylcysteine decarboxylase complex"/>
    <property type="evidence" value="ECO:0007669"/>
    <property type="project" value="TreeGrafter"/>
</dbReference>
<feature type="region of interest" description="Phosphopantothenate--cysteine ligase" evidence="3">
    <location>
        <begin position="190"/>
        <end position="399"/>
    </location>
</feature>
<dbReference type="InterPro" id="IPR036551">
    <property type="entry name" value="Flavin_trans-like"/>
</dbReference>
<comment type="cofactor">
    <cofactor evidence="3">
        <name>Mg(2+)</name>
        <dbReference type="ChEBI" id="CHEBI:18420"/>
    </cofactor>
</comment>
<sequence length="399" mass="43560">MQGKNILLAVSGGIAVYKAVALTSKLTQAGANVKVMMTEHAQEFVPPLSFQVLSKNDVYTDTFDEKKSSVVAHIDLADWADLVIVAPATANLIGKMANGIADDMVTTTILATEAPVWVAPAMNVHMIQHPAVIRNINRLYADGVRFIEPEEGYLACGYVGRGRLEEPEKIVLRIAEFFQEKKDLLQGKKVLVTAGATREKLDPVRYFTNHSTGKMGFSIAESAARYGANVTLITTSKTLPVPPGVEAVYVESADEMYQAVLEHKTEQHIFVMTAAVADYTPANVSEQKIKKQPGDFTIEMKRTKDILLEIGQNKTADQVVIGFAAETENLETNALKKLTSKNADMIVANNISEAGAGFSGDTNIVTFYRKDGSNEALPLLDKKEVAEHIIEEAANFLRK</sequence>
<evidence type="ECO:0000259" key="5">
    <source>
        <dbReference type="Pfam" id="PF02441"/>
    </source>
</evidence>
<dbReference type="EC" id="6.3.2.5" evidence="3"/>
<proteinExistence type="inferred from homology"/>
<comment type="function">
    <text evidence="4">Catalyzes two steps in the biosynthesis of coenzyme A. In the first step cysteine is conjugated to 4'-phosphopantothenate to form 4-phosphopantothenoylcysteine, in the latter compound is decarboxylated to form 4'-phosphopantotheine.</text>
</comment>
<keyword evidence="3 4" id="KW-0285">Flavoprotein</keyword>
<dbReference type="InterPro" id="IPR003382">
    <property type="entry name" value="Flavoprotein"/>
</dbReference>
<keyword evidence="2 3" id="KW-0456">Lyase</keyword>
<comment type="caution">
    <text evidence="7">The sequence shown here is derived from an EMBL/GenBank/DDBJ whole genome shotgun (WGS) entry which is preliminary data.</text>
</comment>
<dbReference type="GO" id="GO:0004633">
    <property type="term" value="F:phosphopantothenoylcysteine decarboxylase activity"/>
    <property type="evidence" value="ECO:0007669"/>
    <property type="project" value="UniProtKB-UniRule"/>
</dbReference>
<dbReference type="SUPFAM" id="SSF52507">
    <property type="entry name" value="Homo-oligomeric flavin-containing Cys decarboxylases, HFCD"/>
    <property type="match status" value="1"/>
</dbReference>
<comment type="similarity">
    <text evidence="3 4">In the C-terminal section; belongs to the PPC synthetase family.</text>
</comment>
<comment type="catalytic activity">
    <reaction evidence="3 4">
        <text>N-[(R)-4-phosphopantothenoyl]-L-cysteine + H(+) = (R)-4'-phosphopantetheine + CO2</text>
        <dbReference type="Rhea" id="RHEA:16793"/>
        <dbReference type="ChEBI" id="CHEBI:15378"/>
        <dbReference type="ChEBI" id="CHEBI:16526"/>
        <dbReference type="ChEBI" id="CHEBI:59458"/>
        <dbReference type="ChEBI" id="CHEBI:61723"/>
        <dbReference type="EC" id="4.1.1.36"/>
    </reaction>
</comment>
<dbReference type="HAMAP" id="MF_02225">
    <property type="entry name" value="CoaBC"/>
    <property type="match status" value="1"/>
</dbReference>
<feature type="binding site" evidence="3">
    <location>
        <position position="341"/>
    </location>
    <ligand>
        <name>CTP</name>
        <dbReference type="ChEBI" id="CHEBI:37563"/>
    </ligand>
</feature>
<dbReference type="GO" id="GO:0015941">
    <property type="term" value="P:pantothenate catabolic process"/>
    <property type="evidence" value="ECO:0007669"/>
    <property type="project" value="InterPro"/>
</dbReference>
<dbReference type="GO" id="GO:0010181">
    <property type="term" value="F:FMN binding"/>
    <property type="evidence" value="ECO:0007669"/>
    <property type="project" value="UniProtKB-UniRule"/>
</dbReference>
<dbReference type="Proteomes" id="UP000552309">
    <property type="component" value="Unassembled WGS sequence"/>
</dbReference>
<evidence type="ECO:0000256" key="3">
    <source>
        <dbReference type="HAMAP-Rule" id="MF_02225"/>
    </source>
</evidence>
<dbReference type="AlphaFoldDB" id="A0AB73H863"/>
<comment type="similarity">
    <text evidence="3 4">In the N-terminal section; belongs to the HFCD (homo-oligomeric flavin containing Cys decarboxylase) superfamily.</text>
</comment>
<evidence type="ECO:0000256" key="2">
    <source>
        <dbReference type="ARBA" id="ARBA00023239"/>
    </source>
</evidence>
<dbReference type="GO" id="GO:0046872">
    <property type="term" value="F:metal ion binding"/>
    <property type="evidence" value="ECO:0007669"/>
    <property type="project" value="UniProtKB-KW"/>
</dbReference>
<evidence type="ECO:0000259" key="6">
    <source>
        <dbReference type="Pfam" id="PF04127"/>
    </source>
</evidence>
<dbReference type="RefSeq" id="WP_185543418.1">
    <property type="nucleotide sequence ID" value="NZ_JAARXV010000003.1"/>
</dbReference>
<dbReference type="InterPro" id="IPR007085">
    <property type="entry name" value="DNA/pantothenate-metab_flavo_C"/>
</dbReference>
<feature type="binding site" evidence="3">
    <location>
        <position position="337"/>
    </location>
    <ligand>
        <name>CTP</name>
        <dbReference type="ChEBI" id="CHEBI:37563"/>
    </ligand>
</feature>
<feature type="domain" description="Flavoprotein" evidence="5">
    <location>
        <begin position="4"/>
        <end position="176"/>
    </location>
</feature>
<reference evidence="7 8" key="1">
    <citation type="submission" date="2020-03" db="EMBL/GenBank/DDBJ databases">
        <title>Soil Listeria distribution.</title>
        <authorList>
            <person name="Liao J."/>
            <person name="Wiedmann M."/>
        </authorList>
    </citation>
    <scope>NUCLEOTIDE SEQUENCE [LARGE SCALE GENOMIC DNA]</scope>
    <source>
        <strain evidence="7 8">FSL L7-0297</strain>
    </source>
</reference>
<gene>
    <name evidence="3 7" type="primary">coaBC</name>
    <name evidence="7" type="ORF">HCA89_07300</name>
</gene>
<organism evidence="7 8">
    <name type="scientific">Listeria innocua</name>
    <dbReference type="NCBI Taxonomy" id="1642"/>
    <lineage>
        <taxon>Bacteria</taxon>
        <taxon>Bacillati</taxon>
        <taxon>Bacillota</taxon>
        <taxon>Bacilli</taxon>
        <taxon>Bacillales</taxon>
        <taxon>Listeriaceae</taxon>
        <taxon>Listeria</taxon>
    </lineage>
</organism>
<evidence type="ECO:0000256" key="1">
    <source>
        <dbReference type="ARBA" id="ARBA00022793"/>
    </source>
</evidence>
<dbReference type="InterPro" id="IPR005252">
    <property type="entry name" value="CoaBC"/>
</dbReference>
<evidence type="ECO:0000256" key="4">
    <source>
        <dbReference type="RuleBase" id="RU364078"/>
    </source>
</evidence>